<keyword evidence="2" id="KW-0805">Transcription regulation</keyword>
<name>A0A096BPT7_9BACT</name>
<dbReference type="RefSeq" id="WP_036867034.1">
    <property type="nucleotide sequence ID" value="NZ_JRNQ01000032.1"/>
</dbReference>
<feature type="domain" description="RNA polymerase sigma factor 70 region 4 type 2" evidence="6">
    <location>
        <begin position="124"/>
        <end position="173"/>
    </location>
</feature>
<dbReference type="Pfam" id="PF04542">
    <property type="entry name" value="Sigma70_r2"/>
    <property type="match status" value="1"/>
</dbReference>
<protein>
    <submittedName>
        <fullName evidence="7">RNA polymerase sigma factor SigW</fullName>
    </submittedName>
</protein>
<evidence type="ECO:0000256" key="4">
    <source>
        <dbReference type="ARBA" id="ARBA00023163"/>
    </source>
</evidence>
<dbReference type="CDD" id="cd06171">
    <property type="entry name" value="Sigma70_r4"/>
    <property type="match status" value="1"/>
</dbReference>
<proteinExistence type="inferred from homology"/>
<dbReference type="EMBL" id="JRNQ01000032">
    <property type="protein sequence ID" value="KGF44667.1"/>
    <property type="molecule type" value="Genomic_DNA"/>
</dbReference>
<dbReference type="Gene3D" id="1.10.1740.10">
    <property type="match status" value="1"/>
</dbReference>
<dbReference type="InterPro" id="IPR039425">
    <property type="entry name" value="RNA_pol_sigma-70-like"/>
</dbReference>
<evidence type="ECO:0000256" key="2">
    <source>
        <dbReference type="ARBA" id="ARBA00023015"/>
    </source>
</evidence>
<keyword evidence="3" id="KW-0731">Sigma factor</keyword>
<dbReference type="GO" id="GO:0006352">
    <property type="term" value="P:DNA-templated transcription initiation"/>
    <property type="evidence" value="ECO:0007669"/>
    <property type="project" value="InterPro"/>
</dbReference>
<dbReference type="SUPFAM" id="SSF88946">
    <property type="entry name" value="Sigma2 domain of RNA polymerase sigma factors"/>
    <property type="match status" value="1"/>
</dbReference>
<dbReference type="PANTHER" id="PTHR43133:SF46">
    <property type="entry name" value="RNA POLYMERASE SIGMA-70 FACTOR ECF SUBFAMILY"/>
    <property type="match status" value="1"/>
</dbReference>
<comment type="similarity">
    <text evidence="1">Belongs to the sigma-70 factor family. ECF subfamily.</text>
</comment>
<dbReference type="Proteomes" id="UP000029525">
    <property type="component" value="Unassembled WGS sequence"/>
</dbReference>
<reference evidence="7 8" key="1">
    <citation type="submission" date="2014-07" db="EMBL/GenBank/DDBJ databases">
        <authorList>
            <person name="McCorrison J."/>
            <person name="Sanka R."/>
            <person name="Torralba M."/>
            <person name="Gillis M."/>
            <person name="Haft D.H."/>
            <person name="Methe B."/>
            <person name="Sutton G."/>
            <person name="Nelson K.E."/>
        </authorList>
    </citation>
    <scope>NUCLEOTIDE SEQUENCE [LARGE SCALE GENOMIC DNA]</scope>
    <source>
        <strain evidence="7 8">DNF00320</strain>
    </source>
</reference>
<dbReference type="Pfam" id="PF08281">
    <property type="entry name" value="Sigma70_r4_2"/>
    <property type="match status" value="1"/>
</dbReference>
<dbReference type="GO" id="GO:0016987">
    <property type="term" value="F:sigma factor activity"/>
    <property type="evidence" value="ECO:0007669"/>
    <property type="project" value="UniProtKB-KW"/>
</dbReference>
<organism evidence="7 8">
    <name type="scientific">Prevotella bivia DNF00320</name>
    <dbReference type="NCBI Taxonomy" id="1401068"/>
    <lineage>
        <taxon>Bacteria</taxon>
        <taxon>Pseudomonadati</taxon>
        <taxon>Bacteroidota</taxon>
        <taxon>Bacteroidia</taxon>
        <taxon>Bacteroidales</taxon>
        <taxon>Prevotellaceae</taxon>
        <taxon>Prevotella</taxon>
    </lineage>
</organism>
<dbReference type="InterPro" id="IPR014284">
    <property type="entry name" value="RNA_pol_sigma-70_dom"/>
</dbReference>
<evidence type="ECO:0000259" key="5">
    <source>
        <dbReference type="Pfam" id="PF04542"/>
    </source>
</evidence>
<dbReference type="Gene3D" id="1.10.10.10">
    <property type="entry name" value="Winged helix-like DNA-binding domain superfamily/Winged helix DNA-binding domain"/>
    <property type="match status" value="1"/>
</dbReference>
<dbReference type="InterPro" id="IPR007627">
    <property type="entry name" value="RNA_pol_sigma70_r2"/>
</dbReference>
<dbReference type="InterPro" id="IPR013249">
    <property type="entry name" value="RNA_pol_sigma70_r4_t2"/>
</dbReference>
<evidence type="ECO:0000256" key="1">
    <source>
        <dbReference type="ARBA" id="ARBA00010641"/>
    </source>
</evidence>
<feature type="domain" description="RNA polymerase sigma-70 region 2" evidence="5">
    <location>
        <begin position="28"/>
        <end position="95"/>
    </location>
</feature>
<evidence type="ECO:0000256" key="3">
    <source>
        <dbReference type="ARBA" id="ARBA00023082"/>
    </source>
</evidence>
<sequence length="187" mass="21540">MKNISGEEEKMLAEGLMKRSRSAMQSFYSLYAGVLFSVCSRYMANDDDAKDVLQDALIKIFTKAENFEYRGKGALLAWSKKVVVMEALDFLRRKNTIPLIYEDNIPELEDDDNLEVEDIPQDVLFRMLQNLPEGYRIVFNLYVLEDKTHKEIGEMLGIKEKSSASQLSRAKKILRQQIDLYKKGGLL</sequence>
<dbReference type="AlphaFoldDB" id="A0A096BPT7"/>
<evidence type="ECO:0000313" key="7">
    <source>
        <dbReference type="EMBL" id="KGF44667.1"/>
    </source>
</evidence>
<gene>
    <name evidence="7" type="ORF">HMPREF0647_05915</name>
</gene>
<dbReference type="GO" id="GO:0003677">
    <property type="term" value="F:DNA binding"/>
    <property type="evidence" value="ECO:0007669"/>
    <property type="project" value="InterPro"/>
</dbReference>
<dbReference type="InterPro" id="IPR013324">
    <property type="entry name" value="RNA_pol_sigma_r3/r4-like"/>
</dbReference>
<dbReference type="SUPFAM" id="SSF88659">
    <property type="entry name" value="Sigma3 and sigma4 domains of RNA polymerase sigma factors"/>
    <property type="match status" value="1"/>
</dbReference>
<dbReference type="PANTHER" id="PTHR43133">
    <property type="entry name" value="RNA POLYMERASE ECF-TYPE SIGMA FACTO"/>
    <property type="match status" value="1"/>
</dbReference>
<dbReference type="InterPro" id="IPR036388">
    <property type="entry name" value="WH-like_DNA-bd_sf"/>
</dbReference>
<evidence type="ECO:0000313" key="8">
    <source>
        <dbReference type="Proteomes" id="UP000029525"/>
    </source>
</evidence>
<dbReference type="OrthoDB" id="1056775at2"/>
<accession>A0A096BPT7</accession>
<evidence type="ECO:0000259" key="6">
    <source>
        <dbReference type="Pfam" id="PF08281"/>
    </source>
</evidence>
<keyword evidence="4" id="KW-0804">Transcription</keyword>
<dbReference type="InterPro" id="IPR013325">
    <property type="entry name" value="RNA_pol_sigma_r2"/>
</dbReference>
<dbReference type="NCBIfam" id="TIGR02937">
    <property type="entry name" value="sigma70-ECF"/>
    <property type="match status" value="1"/>
</dbReference>
<comment type="caution">
    <text evidence="7">The sequence shown here is derived from an EMBL/GenBank/DDBJ whole genome shotgun (WGS) entry which is preliminary data.</text>
</comment>